<evidence type="ECO:0000313" key="8">
    <source>
        <dbReference type="EMBL" id="TGB38442.1"/>
    </source>
</evidence>
<keyword evidence="4" id="KW-1133">Transmembrane helix</keyword>
<gene>
    <name evidence="8" type="ORF">EJD98_24665</name>
</gene>
<dbReference type="InterPro" id="IPR020846">
    <property type="entry name" value="MFS_dom"/>
</dbReference>
<evidence type="ECO:0000256" key="6">
    <source>
        <dbReference type="ARBA" id="ARBA00023136"/>
    </source>
</evidence>
<evidence type="ECO:0000256" key="5">
    <source>
        <dbReference type="ARBA" id="ARBA00023063"/>
    </source>
</evidence>
<dbReference type="GO" id="GO:0005886">
    <property type="term" value="C:plasma membrane"/>
    <property type="evidence" value="ECO:0007669"/>
    <property type="project" value="UniProtKB-SubCell"/>
</dbReference>
<dbReference type="CDD" id="cd17341">
    <property type="entry name" value="MFS_NRT2_like"/>
    <property type="match status" value="1"/>
</dbReference>
<sequence length="407" mass="42877">MTTASTPYLGQGQGMNLVLATWVSAINFWAWNMIGPLSTTYAGDMKLSATQASMLVATPILVGSLGRIAVGALTDRYGGRTMFLAVTLASIVPVLAVGAAGEARSYPMLLVCGFFLGIAGTIFAVGIPFANNWYEPSRRGYATGVFGMGMVGTALSAFFTPRFVRWFGLFPTHLIIAAALALTAVLCIVVMRNSPAFQPNTDPVLPKLKSALKLPVTWEMSFLYAVVFGGFVAFSNYLPTYIKNVYEFSSVEAGSRTAGFALAAVLARPIGGALSDRIPPKYVVLTSFAGTAVLAFIAMFQPPPDVWSAATFIGLAIFLGIGTGGVFAWVARRSPAKEVGSVTGIVAAAGGLGGYFPPLVMGATYDAVDHDYSVGLVLLVATALVAFGYTALRLHAHEPQQAKEAHR</sequence>
<evidence type="ECO:0000259" key="7">
    <source>
        <dbReference type="PROSITE" id="PS50850"/>
    </source>
</evidence>
<evidence type="ECO:0000256" key="1">
    <source>
        <dbReference type="ARBA" id="ARBA00004651"/>
    </source>
</evidence>
<dbReference type="PANTHER" id="PTHR23515">
    <property type="entry name" value="HIGH-AFFINITY NITRATE TRANSPORTER 2.3"/>
    <property type="match status" value="1"/>
</dbReference>
<evidence type="ECO:0000256" key="3">
    <source>
        <dbReference type="ARBA" id="ARBA00022692"/>
    </source>
</evidence>
<dbReference type="SUPFAM" id="SSF103473">
    <property type="entry name" value="MFS general substrate transporter"/>
    <property type="match status" value="1"/>
</dbReference>
<dbReference type="EMBL" id="RWKA01000016">
    <property type="protein sequence ID" value="TGB38442.1"/>
    <property type="molecule type" value="Genomic_DNA"/>
</dbReference>
<dbReference type="GO" id="GO:0015112">
    <property type="term" value="F:nitrate transmembrane transporter activity"/>
    <property type="evidence" value="ECO:0007669"/>
    <property type="project" value="InterPro"/>
</dbReference>
<dbReference type="PROSITE" id="PS50850">
    <property type="entry name" value="MFS"/>
    <property type="match status" value="1"/>
</dbReference>
<feature type="domain" description="Major facilitator superfamily (MFS) profile" evidence="7">
    <location>
        <begin position="16"/>
        <end position="400"/>
    </location>
</feature>
<dbReference type="InterPro" id="IPR011701">
    <property type="entry name" value="MFS"/>
</dbReference>
<dbReference type="GO" id="GO:0042128">
    <property type="term" value="P:nitrate assimilation"/>
    <property type="evidence" value="ECO:0007669"/>
    <property type="project" value="UniProtKB-KW"/>
</dbReference>
<reference evidence="8 9" key="1">
    <citation type="submission" date="2018-12" db="EMBL/GenBank/DDBJ databases">
        <title>Draft genome sequences of Mycolicibacterium peregrinum isolated from a pig with lymphadenitis and from soil on the same Japanese pig farm.</title>
        <authorList>
            <person name="Komatsu T."/>
            <person name="Ohya K."/>
            <person name="Sawai K."/>
            <person name="Odoi J.O."/>
            <person name="Otsu K."/>
            <person name="Ota A."/>
            <person name="Ito T."/>
            <person name="Kawai M."/>
            <person name="Maruyama F."/>
        </authorList>
    </citation>
    <scope>NUCLEOTIDE SEQUENCE [LARGE SCALE GENOMIC DNA]</scope>
    <source>
        <strain evidence="8 9">138</strain>
    </source>
</reference>
<dbReference type="Proteomes" id="UP000297792">
    <property type="component" value="Unassembled WGS sequence"/>
</dbReference>
<dbReference type="Gene3D" id="1.20.1250.20">
    <property type="entry name" value="MFS general substrate transporter like domains"/>
    <property type="match status" value="2"/>
</dbReference>
<evidence type="ECO:0000256" key="2">
    <source>
        <dbReference type="ARBA" id="ARBA00008432"/>
    </source>
</evidence>
<accession>A0A4Z0HKN9</accession>
<organism evidence="8 9">
    <name type="scientific">Mycolicibacterium peregrinum</name>
    <name type="common">Mycobacterium peregrinum</name>
    <dbReference type="NCBI Taxonomy" id="43304"/>
    <lineage>
        <taxon>Bacteria</taxon>
        <taxon>Bacillati</taxon>
        <taxon>Actinomycetota</taxon>
        <taxon>Actinomycetes</taxon>
        <taxon>Mycobacteriales</taxon>
        <taxon>Mycobacteriaceae</taxon>
        <taxon>Mycolicibacterium</taxon>
    </lineage>
</organism>
<dbReference type="AlphaFoldDB" id="A0A4Z0HKN9"/>
<evidence type="ECO:0000256" key="4">
    <source>
        <dbReference type="ARBA" id="ARBA00022989"/>
    </source>
</evidence>
<comment type="subcellular location">
    <subcellularLocation>
        <location evidence="1">Cell membrane</location>
        <topology evidence="1">Multi-pass membrane protein</topology>
    </subcellularLocation>
</comment>
<dbReference type="InterPro" id="IPR044772">
    <property type="entry name" value="NO3_transporter"/>
</dbReference>
<proteinExistence type="inferred from homology"/>
<comment type="caution">
    <text evidence="8">The sequence shown here is derived from an EMBL/GenBank/DDBJ whole genome shotgun (WGS) entry which is preliminary data.</text>
</comment>
<evidence type="ECO:0000313" key="9">
    <source>
        <dbReference type="Proteomes" id="UP000297792"/>
    </source>
</evidence>
<keyword evidence="5" id="KW-0534">Nitrate assimilation</keyword>
<dbReference type="InterPro" id="IPR036259">
    <property type="entry name" value="MFS_trans_sf"/>
</dbReference>
<dbReference type="RefSeq" id="WP_064960441.1">
    <property type="nucleotide sequence ID" value="NZ_JBLVUM010000002.1"/>
</dbReference>
<protein>
    <submittedName>
        <fullName evidence="8">NarK/NasA family nitrate transporter</fullName>
    </submittedName>
</protein>
<keyword evidence="9" id="KW-1185">Reference proteome</keyword>
<dbReference type="Pfam" id="PF07690">
    <property type="entry name" value="MFS_1"/>
    <property type="match status" value="1"/>
</dbReference>
<keyword evidence="3" id="KW-0812">Transmembrane</keyword>
<name>A0A4Z0HKN9_MYCPR</name>
<keyword evidence="6" id="KW-0472">Membrane</keyword>
<comment type="similarity">
    <text evidence="2">Belongs to the major facilitator superfamily. Nitrate/nitrite porter (TC 2.A.1.8) family.</text>
</comment>